<feature type="region of interest" description="Disordered" evidence="1">
    <location>
        <begin position="350"/>
        <end position="390"/>
    </location>
</feature>
<proteinExistence type="predicted"/>
<evidence type="ECO:0000256" key="1">
    <source>
        <dbReference type="SAM" id="MobiDB-lite"/>
    </source>
</evidence>
<sequence>MAFDYFELSEQFDKIEEKLGYLKGNELAWDYLVAAREQLGGFAAPGDDYMPSDWWLEDCKFPVPGHEVDPSRWFQFRFWVPRDTILNHDNPAELGAANAQYMKDVAKGAIEAWHNGASWASGLASYCRQITDSFTRADATTICSALEDLHTYVTSDFSVNVLDDPFGIETIRTQWTGRSGTSFNTFYANYDGQIAQMAWAGVQVAQTFAAAAHVIHGTQQGVLEFAKSIVKIIDDQLDAWAPAGPPPRDAPEEPAWVADVTKVVTSGWKVLGHIPVVKDVKSQFDAVITAGTDVTNFAKTIADVTGTDLPTIKKTLDAADSDEIYTLLTETLYDDYQQKYVAAMDALQTGSPIDPEDSGYSPPINTSDVLDDMPPPWFPREDMPNEESLR</sequence>
<evidence type="ECO:0000313" key="2">
    <source>
        <dbReference type="EMBL" id="MBM9458693.1"/>
    </source>
</evidence>
<protein>
    <submittedName>
        <fullName evidence="2">Uncharacterized protein</fullName>
    </submittedName>
</protein>
<comment type="caution">
    <text evidence="2">The sequence shown here is derived from an EMBL/GenBank/DDBJ whole genome shotgun (WGS) entry which is preliminary data.</text>
</comment>
<dbReference type="EMBL" id="JAERTX010000001">
    <property type="protein sequence ID" value="MBM9458693.1"/>
    <property type="molecule type" value="Genomic_DNA"/>
</dbReference>
<gene>
    <name evidence="2" type="ORF">JK386_02145</name>
</gene>
<name>A0A938Y5M2_9ACTN</name>
<feature type="compositionally biased region" description="Basic and acidic residues" evidence="1">
    <location>
        <begin position="379"/>
        <end position="390"/>
    </location>
</feature>
<accession>A0A938Y5M2</accession>
<reference evidence="2" key="1">
    <citation type="submission" date="2021-01" db="EMBL/GenBank/DDBJ databases">
        <title>Novel species in genus Nocardioides.</title>
        <authorList>
            <person name="Zhang G."/>
        </authorList>
    </citation>
    <scope>NUCLEOTIDE SEQUENCE</scope>
    <source>
        <strain evidence="2">Zg-536</strain>
    </source>
</reference>
<evidence type="ECO:0000313" key="3">
    <source>
        <dbReference type="Proteomes" id="UP000663791"/>
    </source>
</evidence>
<dbReference type="AlphaFoldDB" id="A0A938Y5M2"/>
<organism evidence="2 3">
    <name type="scientific">Nocardioides faecalis</name>
    <dbReference type="NCBI Taxonomy" id="2803858"/>
    <lineage>
        <taxon>Bacteria</taxon>
        <taxon>Bacillati</taxon>
        <taxon>Actinomycetota</taxon>
        <taxon>Actinomycetes</taxon>
        <taxon>Propionibacteriales</taxon>
        <taxon>Nocardioidaceae</taxon>
        <taxon>Nocardioides</taxon>
    </lineage>
</organism>
<keyword evidence="3" id="KW-1185">Reference proteome</keyword>
<dbReference type="RefSeq" id="WP_205289970.1">
    <property type="nucleotide sequence ID" value="NZ_CP074406.1"/>
</dbReference>
<dbReference type="Proteomes" id="UP000663791">
    <property type="component" value="Unassembled WGS sequence"/>
</dbReference>